<evidence type="ECO:0000313" key="1">
    <source>
        <dbReference type="EMBL" id="PNX59071.1"/>
    </source>
</evidence>
<gene>
    <name evidence="1" type="ORF">L195_g059506</name>
</gene>
<feature type="non-terminal residue" evidence="1">
    <location>
        <position position="52"/>
    </location>
</feature>
<name>A0A2K3JYD9_TRIPR</name>
<protein>
    <submittedName>
        <fullName evidence="1">Uncharacterized protein</fullName>
    </submittedName>
</protein>
<dbReference type="EMBL" id="ASHM01130387">
    <property type="protein sequence ID" value="PNX59071.1"/>
    <property type="molecule type" value="Genomic_DNA"/>
</dbReference>
<dbReference type="Proteomes" id="UP000236291">
    <property type="component" value="Unassembled WGS sequence"/>
</dbReference>
<organism evidence="1 2">
    <name type="scientific">Trifolium pratense</name>
    <name type="common">Red clover</name>
    <dbReference type="NCBI Taxonomy" id="57577"/>
    <lineage>
        <taxon>Eukaryota</taxon>
        <taxon>Viridiplantae</taxon>
        <taxon>Streptophyta</taxon>
        <taxon>Embryophyta</taxon>
        <taxon>Tracheophyta</taxon>
        <taxon>Spermatophyta</taxon>
        <taxon>Magnoliopsida</taxon>
        <taxon>eudicotyledons</taxon>
        <taxon>Gunneridae</taxon>
        <taxon>Pentapetalae</taxon>
        <taxon>rosids</taxon>
        <taxon>fabids</taxon>
        <taxon>Fabales</taxon>
        <taxon>Fabaceae</taxon>
        <taxon>Papilionoideae</taxon>
        <taxon>50 kb inversion clade</taxon>
        <taxon>NPAAA clade</taxon>
        <taxon>Hologalegina</taxon>
        <taxon>IRL clade</taxon>
        <taxon>Trifolieae</taxon>
        <taxon>Trifolium</taxon>
    </lineage>
</organism>
<reference evidence="1 2" key="2">
    <citation type="journal article" date="2017" name="Front. Plant Sci.">
        <title>Gene Classification and Mining of Molecular Markers Useful in Red Clover (Trifolium pratense) Breeding.</title>
        <authorList>
            <person name="Istvanek J."/>
            <person name="Dluhosova J."/>
            <person name="Dluhos P."/>
            <person name="Patkova L."/>
            <person name="Nedelnik J."/>
            <person name="Repkova J."/>
        </authorList>
    </citation>
    <scope>NUCLEOTIDE SEQUENCE [LARGE SCALE GENOMIC DNA]</scope>
    <source>
        <strain evidence="2">cv. Tatra</strain>
        <tissue evidence="1">Young leaves</tissue>
    </source>
</reference>
<proteinExistence type="predicted"/>
<comment type="caution">
    <text evidence="1">The sequence shown here is derived from an EMBL/GenBank/DDBJ whole genome shotgun (WGS) entry which is preliminary data.</text>
</comment>
<sequence length="52" mass="5854">MSDDGDRSVLSNVSSVVAMDPYLFRRERTSSAMSPDLKLFSIGFHHFTTNTE</sequence>
<evidence type="ECO:0000313" key="2">
    <source>
        <dbReference type="Proteomes" id="UP000236291"/>
    </source>
</evidence>
<reference evidence="1 2" key="1">
    <citation type="journal article" date="2014" name="Am. J. Bot.">
        <title>Genome assembly and annotation for red clover (Trifolium pratense; Fabaceae).</title>
        <authorList>
            <person name="Istvanek J."/>
            <person name="Jaros M."/>
            <person name="Krenek A."/>
            <person name="Repkova J."/>
        </authorList>
    </citation>
    <scope>NUCLEOTIDE SEQUENCE [LARGE SCALE GENOMIC DNA]</scope>
    <source>
        <strain evidence="2">cv. Tatra</strain>
        <tissue evidence="1">Young leaves</tissue>
    </source>
</reference>
<dbReference type="AlphaFoldDB" id="A0A2K3JYD9"/>
<accession>A0A2K3JYD9</accession>